<organism evidence="3 4">
    <name type="scientific">Sulfobacillus thermosulfidooxidans</name>
    <dbReference type="NCBI Taxonomy" id="28034"/>
    <lineage>
        <taxon>Bacteria</taxon>
        <taxon>Bacillati</taxon>
        <taxon>Bacillota</taxon>
        <taxon>Clostridia</taxon>
        <taxon>Eubacteriales</taxon>
        <taxon>Clostridiales Family XVII. Incertae Sedis</taxon>
        <taxon>Sulfobacillus</taxon>
    </lineage>
</organism>
<feature type="compositionally biased region" description="Low complexity" evidence="1">
    <location>
        <begin position="1"/>
        <end position="13"/>
    </location>
</feature>
<sequence length="88" mass="9845">MLPTSPGSGSSSPHRPPPRRDDRFVYRGGLLLRGLTGVFLFWIAAQYPAVVWPQAASVLEVNAVAAVWWLERPQEREDRDAVYLGLNL</sequence>
<proteinExistence type="predicted"/>
<feature type="transmembrane region" description="Helical" evidence="2">
    <location>
        <begin position="24"/>
        <end position="45"/>
    </location>
</feature>
<dbReference type="AlphaFoldDB" id="A0A2T2WQ04"/>
<gene>
    <name evidence="3" type="ORF">C7B47_15080</name>
</gene>
<reference evidence="3 4" key="1">
    <citation type="journal article" date="2014" name="BMC Genomics">
        <title>Comparison of environmental and isolate Sulfobacillus genomes reveals diverse carbon, sulfur, nitrogen, and hydrogen metabolisms.</title>
        <authorList>
            <person name="Justice N.B."/>
            <person name="Norman A."/>
            <person name="Brown C.T."/>
            <person name="Singh A."/>
            <person name="Thomas B.C."/>
            <person name="Banfield J.F."/>
        </authorList>
    </citation>
    <scope>NUCLEOTIDE SEQUENCE [LARGE SCALE GENOMIC DNA]</scope>
    <source>
        <strain evidence="3">AMDSBA5</strain>
    </source>
</reference>
<feature type="region of interest" description="Disordered" evidence="1">
    <location>
        <begin position="1"/>
        <end position="21"/>
    </location>
</feature>
<dbReference type="EMBL" id="PXYX01000058">
    <property type="protein sequence ID" value="PSR24318.1"/>
    <property type="molecule type" value="Genomic_DNA"/>
</dbReference>
<accession>A0A2T2WQ04</accession>
<evidence type="ECO:0000256" key="1">
    <source>
        <dbReference type="SAM" id="MobiDB-lite"/>
    </source>
</evidence>
<keyword evidence="2" id="KW-0812">Transmembrane</keyword>
<dbReference type="Proteomes" id="UP000242705">
    <property type="component" value="Unassembled WGS sequence"/>
</dbReference>
<evidence type="ECO:0000313" key="3">
    <source>
        <dbReference type="EMBL" id="PSR24318.1"/>
    </source>
</evidence>
<evidence type="ECO:0000256" key="2">
    <source>
        <dbReference type="SAM" id="Phobius"/>
    </source>
</evidence>
<keyword evidence="2" id="KW-0472">Membrane</keyword>
<protein>
    <submittedName>
        <fullName evidence="3">Uncharacterized protein</fullName>
    </submittedName>
</protein>
<name>A0A2T2WQ04_SULTH</name>
<comment type="caution">
    <text evidence="3">The sequence shown here is derived from an EMBL/GenBank/DDBJ whole genome shotgun (WGS) entry which is preliminary data.</text>
</comment>
<keyword evidence="2" id="KW-1133">Transmembrane helix</keyword>
<evidence type="ECO:0000313" key="4">
    <source>
        <dbReference type="Proteomes" id="UP000242705"/>
    </source>
</evidence>